<sequence length="435" mass="47917">MPPPPNNLNRSRALAALLSSLVSQLLLLLLLFCPSSTPFSLLNSFSSTHQFFFPLLHHFLSTSETSATFSLLSSFSRKRKRTHSPNSDDPTHANAVSGSAPDSVIPKNPDSYKQTFKMNCSTFEWLCGLLEPLLECRDPVQSPLNLPVETRLGIGLFRLATGSSYQEISRRFRVSELIAKFCVKHLCRVLCTNYRFWVGFPAENELYSVSTQFEKLGGLRNCCGIINCARFKVKGSDSVLKYSHLEDTVAAQLVVDASSRILSITAGFRGNKSNLAVLNSSSLYKDAETGALLHTRTLYINNVAVPQYLIGGGGYPLLPWLLVPFADPLGGSSEENFNNVVKIMCVPMLKTIASLRGWGVLSGPIDAEFKTAVANIGACSILHNMLLAREDYSAFCDEVSEFRVDDQSFDYTLDENLNEKGSAIRTALSTISKRV</sequence>
<feature type="domain" description="DDE Tnp4" evidence="9">
    <location>
        <begin position="235"/>
        <end position="384"/>
    </location>
</feature>
<keyword evidence="5" id="KW-0479">Metal-binding</keyword>
<evidence type="ECO:0000256" key="3">
    <source>
        <dbReference type="ARBA" id="ARBA00006958"/>
    </source>
</evidence>
<dbReference type="PhylomeDB" id="A0A068TMK4"/>
<dbReference type="GO" id="GO:0004518">
    <property type="term" value="F:nuclease activity"/>
    <property type="evidence" value="ECO:0007669"/>
    <property type="project" value="UniProtKB-KW"/>
</dbReference>
<proteinExistence type="inferred from homology"/>
<evidence type="ECO:0000313" key="10">
    <source>
        <dbReference type="EMBL" id="CDO97192.1"/>
    </source>
</evidence>
<dbReference type="PANTHER" id="PTHR22930:SF190">
    <property type="entry name" value="OS06G0164500 PROTEIN"/>
    <property type="match status" value="1"/>
</dbReference>
<keyword evidence="11" id="KW-1185">Reference proteome</keyword>
<keyword evidence="7" id="KW-0539">Nucleus</keyword>
<dbReference type="EMBL" id="HG739085">
    <property type="protein sequence ID" value="CDO97192.1"/>
    <property type="molecule type" value="Genomic_DNA"/>
</dbReference>
<dbReference type="GO" id="GO:0005634">
    <property type="term" value="C:nucleus"/>
    <property type="evidence" value="ECO:0007669"/>
    <property type="project" value="UniProtKB-SubCell"/>
</dbReference>
<evidence type="ECO:0000313" key="11">
    <source>
        <dbReference type="Proteomes" id="UP000295252"/>
    </source>
</evidence>
<accession>A0A068TMK4</accession>
<comment type="cofactor">
    <cofactor evidence="1">
        <name>a divalent metal cation</name>
        <dbReference type="ChEBI" id="CHEBI:60240"/>
    </cofactor>
</comment>
<evidence type="ECO:0000256" key="2">
    <source>
        <dbReference type="ARBA" id="ARBA00004123"/>
    </source>
</evidence>
<protein>
    <recommendedName>
        <fullName evidence="9">DDE Tnp4 domain-containing protein</fullName>
    </recommendedName>
</protein>
<evidence type="ECO:0000256" key="4">
    <source>
        <dbReference type="ARBA" id="ARBA00022722"/>
    </source>
</evidence>
<dbReference type="Pfam" id="PF13359">
    <property type="entry name" value="DDE_Tnp_4"/>
    <property type="match status" value="1"/>
</dbReference>
<dbReference type="InterPro" id="IPR045249">
    <property type="entry name" value="HARBI1-like"/>
</dbReference>
<evidence type="ECO:0000256" key="1">
    <source>
        <dbReference type="ARBA" id="ARBA00001968"/>
    </source>
</evidence>
<dbReference type="OMA" id="CSILHNM"/>
<gene>
    <name evidence="10" type="ORF">GSCOC_T00014458001</name>
</gene>
<keyword evidence="4" id="KW-0540">Nuclease</keyword>
<dbReference type="GO" id="GO:0016787">
    <property type="term" value="F:hydrolase activity"/>
    <property type="evidence" value="ECO:0007669"/>
    <property type="project" value="UniProtKB-KW"/>
</dbReference>
<dbReference type="Proteomes" id="UP000295252">
    <property type="component" value="Chromosome IV"/>
</dbReference>
<comment type="similarity">
    <text evidence="3">Belongs to the HARBI1 family.</text>
</comment>
<evidence type="ECO:0000259" key="9">
    <source>
        <dbReference type="Pfam" id="PF13359"/>
    </source>
</evidence>
<dbReference type="PANTHER" id="PTHR22930">
    <property type="match status" value="1"/>
</dbReference>
<reference evidence="11" key="1">
    <citation type="journal article" date="2014" name="Science">
        <title>The coffee genome provides insight into the convergent evolution of caffeine biosynthesis.</title>
        <authorList>
            <person name="Denoeud F."/>
            <person name="Carretero-Paulet L."/>
            <person name="Dereeper A."/>
            <person name="Droc G."/>
            <person name="Guyot R."/>
            <person name="Pietrella M."/>
            <person name="Zheng C."/>
            <person name="Alberti A."/>
            <person name="Anthony F."/>
            <person name="Aprea G."/>
            <person name="Aury J.M."/>
            <person name="Bento P."/>
            <person name="Bernard M."/>
            <person name="Bocs S."/>
            <person name="Campa C."/>
            <person name="Cenci A."/>
            <person name="Combes M.C."/>
            <person name="Crouzillat D."/>
            <person name="Da Silva C."/>
            <person name="Daddiego L."/>
            <person name="De Bellis F."/>
            <person name="Dussert S."/>
            <person name="Garsmeur O."/>
            <person name="Gayraud T."/>
            <person name="Guignon V."/>
            <person name="Jahn K."/>
            <person name="Jamilloux V."/>
            <person name="Joet T."/>
            <person name="Labadie K."/>
            <person name="Lan T."/>
            <person name="Leclercq J."/>
            <person name="Lepelley M."/>
            <person name="Leroy T."/>
            <person name="Li L.T."/>
            <person name="Librado P."/>
            <person name="Lopez L."/>
            <person name="Munoz A."/>
            <person name="Noel B."/>
            <person name="Pallavicini A."/>
            <person name="Perrotta G."/>
            <person name="Poncet V."/>
            <person name="Pot D."/>
            <person name="Priyono X."/>
            <person name="Rigoreau M."/>
            <person name="Rouard M."/>
            <person name="Rozas J."/>
            <person name="Tranchant-Dubreuil C."/>
            <person name="VanBuren R."/>
            <person name="Zhang Q."/>
            <person name="Andrade A.C."/>
            <person name="Argout X."/>
            <person name="Bertrand B."/>
            <person name="de Kochko A."/>
            <person name="Graziosi G."/>
            <person name="Henry R.J."/>
            <person name="Jayarama X."/>
            <person name="Ming R."/>
            <person name="Nagai C."/>
            <person name="Rounsley S."/>
            <person name="Sankoff D."/>
            <person name="Giuliano G."/>
            <person name="Albert V.A."/>
            <person name="Wincker P."/>
            <person name="Lashermes P."/>
        </authorList>
    </citation>
    <scope>NUCLEOTIDE SEQUENCE [LARGE SCALE GENOMIC DNA]</scope>
    <source>
        <strain evidence="11">cv. DH200-94</strain>
    </source>
</reference>
<evidence type="ECO:0000256" key="5">
    <source>
        <dbReference type="ARBA" id="ARBA00022723"/>
    </source>
</evidence>
<dbReference type="OrthoDB" id="2668416at2759"/>
<evidence type="ECO:0000256" key="7">
    <source>
        <dbReference type="ARBA" id="ARBA00023242"/>
    </source>
</evidence>
<dbReference type="Gramene" id="CDO97192">
    <property type="protein sequence ID" value="CDO97192"/>
    <property type="gene ID" value="GSCOC_T00014458001"/>
</dbReference>
<dbReference type="GO" id="GO:0046872">
    <property type="term" value="F:metal ion binding"/>
    <property type="evidence" value="ECO:0007669"/>
    <property type="project" value="UniProtKB-KW"/>
</dbReference>
<dbReference type="AlphaFoldDB" id="A0A068TMK4"/>
<keyword evidence="6" id="KW-0378">Hydrolase</keyword>
<dbReference type="InterPro" id="IPR027806">
    <property type="entry name" value="HARBI1_dom"/>
</dbReference>
<comment type="subcellular location">
    <subcellularLocation>
        <location evidence="2">Nucleus</location>
    </subcellularLocation>
</comment>
<dbReference type="InParanoid" id="A0A068TMK4"/>
<name>A0A068TMK4_COFCA</name>
<organism evidence="10 11">
    <name type="scientific">Coffea canephora</name>
    <name type="common">Robusta coffee</name>
    <dbReference type="NCBI Taxonomy" id="49390"/>
    <lineage>
        <taxon>Eukaryota</taxon>
        <taxon>Viridiplantae</taxon>
        <taxon>Streptophyta</taxon>
        <taxon>Embryophyta</taxon>
        <taxon>Tracheophyta</taxon>
        <taxon>Spermatophyta</taxon>
        <taxon>Magnoliopsida</taxon>
        <taxon>eudicotyledons</taxon>
        <taxon>Gunneridae</taxon>
        <taxon>Pentapetalae</taxon>
        <taxon>asterids</taxon>
        <taxon>lamiids</taxon>
        <taxon>Gentianales</taxon>
        <taxon>Rubiaceae</taxon>
        <taxon>Ixoroideae</taxon>
        <taxon>Gardenieae complex</taxon>
        <taxon>Bertiereae - Coffeeae clade</taxon>
        <taxon>Coffeeae</taxon>
        <taxon>Coffea</taxon>
    </lineage>
</organism>
<evidence type="ECO:0000256" key="8">
    <source>
        <dbReference type="SAM" id="MobiDB-lite"/>
    </source>
</evidence>
<evidence type="ECO:0000256" key="6">
    <source>
        <dbReference type="ARBA" id="ARBA00022801"/>
    </source>
</evidence>
<feature type="region of interest" description="Disordered" evidence="8">
    <location>
        <begin position="80"/>
        <end position="106"/>
    </location>
</feature>